<dbReference type="STRING" id="442562.Rumeso_00365"/>
<dbReference type="EC" id="4.4.1.13" evidence="2"/>
<dbReference type="InterPro" id="IPR015421">
    <property type="entry name" value="PyrdxlP-dep_Trfase_major"/>
</dbReference>
<dbReference type="GO" id="GO:0047804">
    <property type="term" value="F:cysteine-S-conjugate beta-lyase activity"/>
    <property type="evidence" value="ECO:0007669"/>
    <property type="project" value="UniProtKB-EC"/>
</dbReference>
<comment type="caution">
    <text evidence="7">The sequence shown here is derived from an EMBL/GenBank/DDBJ whole genome shotgun (WGS) entry which is preliminary data.</text>
</comment>
<evidence type="ECO:0000259" key="6">
    <source>
        <dbReference type="Pfam" id="PF00155"/>
    </source>
</evidence>
<proteinExistence type="inferred from homology"/>
<dbReference type="SUPFAM" id="SSF53383">
    <property type="entry name" value="PLP-dependent transferases"/>
    <property type="match status" value="1"/>
</dbReference>
<gene>
    <name evidence="7" type="ORF">Rumeso_00365</name>
</gene>
<dbReference type="RefSeq" id="WP_037280372.1">
    <property type="nucleotide sequence ID" value="NZ_KK088572.1"/>
</dbReference>
<dbReference type="GO" id="GO:0030170">
    <property type="term" value="F:pyridoxal phosphate binding"/>
    <property type="evidence" value="ECO:0007669"/>
    <property type="project" value="InterPro"/>
</dbReference>
<dbReference type="PANTHER" id="PTHR43525">
    <property type="entry name" value="PROTEIN MALY"/>
    <property type="match status" value="1"/>
</dbReference>
<evidence type="ECO:0000256" key="2">
    <source>
        <dbReference type="ARBA" id="ARBA00012224"/>
    </source>
</evidence>
<feature type="domain" description="Aminotransferase class I/classII large" evidence="6">
    <location>
        <begin position="81"/>
        <end position="390"/>
    </location>
</feature>
<evidence type="ECO:0000313" key="7">
    <source>
        <dbReference type="EMBL" id="EYD78028.1"/>
    </source>
</evidence>
<evidence type="ECO:0000256" key="5">
    <source>
        <dbReference type="ARBA" id="ARBA00037974"/>
    </source>
</evidence>
<evidence type="ECO:0000256" key="3">
    <source>
        <dbReference type="ARBA" id="ARBA00022898"/>
    </source>
</evidence>
<sequence length="398" mass="44197">MNLRTVPAAPDFDEPIDRRGTHCVKWDMMERLYGVAPSDGLAMWVADMEFRPPHSVQHAVERMAAHGVYGYFGDDRPYLAAIRWWMRERHGWEVDPSWVSTTHGLVNAVGLAVDAWTRPGDAVVLFTPVYHAFARVIRAAGRTVTECPLTQQDGRYVMDFSAYDALLTGRERMVILCSPHNPGGRVWSREELSQVADFARRHDLVLVSDEIHHDLVMPGHRHTPMALIPGTLDRLVMMTATTKTFNIAGCHTGNVIIPDERLRAAFAQRIAALGLSPNSFGMHMVPAAYSPEGASWLDALLPYLDGNRRLFDEGVNAIPGLRSMPLEATYLAWVDFGALGMGPEEIARRLASDARIAVNTGPSFGLGGEGFMRFNIAAPRAQVAEAVERLQRAFRDVQ</sequence>
<dbReference type="OrthoDB" id="3224382at2"/>
<organism evidence="7 8">
    <name type="scientific">Rubellimicrobium mesophilum DSM 19309</name>
    <dbReference type="NCBI Taxonomy" id="442562"/>
    <lineage>
        <taxon>Bacteria</taxon>
        <taxon>Pseudomonadati</taxon>
        <taxon>Pseudomonadota</taxon>
        <taxon>Alphaproteobacteria</taxon>
        <taxon>Rhodobacterales</taxon>
        <taxon>Roseobacteraceae</taxon>
        <taxon>Rubellimicrobium</taxon>
    </lineage>
</organism>
<dbReference type="PATRIC" id="fig|442562.3.peg.364"/>
<dbReference type="InterPro" id="IPR015424">
    <property type="entry name" value="PyrdxlP-dep_Trfase"/>
</dbReference>
<dbReference type="InterPro" id="IPR004839">
    <property type="entry name" value="Aminotransferase_I/II_large"/>
</dbReference>
<dbReference type="Pfam" id="PF00155">
    <property type="entry name" value="Aminotran_1_2"/>
    <property type="match status" value="1"/>
</dbReference>
<dbReference type="NCBIfam" id="TIGR04350">
    <property type="entry name" value="C_S_lyase_PatB"/>
    <property type="match status" value="1"/>
</dbReference>
<dbReference type="CDD" id="cd00609">
    <property type="entry name" value="AAT_like"/>
    <property type="match status" value="1"/>
</dbReference>
<dbReference type="PANTHER" id="PTHR43525:SF1">
    <property type="entry name" value="PROTEIN MALY"/>
    <property type="match status" value="1"/>
</dbReference>
<dbReference type="InterPro" id="IPR027619">
    <property type="entry name" value="C-S_lyase_PatB-like"/>
</dbReference>
<keyword evidence="3" id="KW-0663">Pyridoxal phosphate</keyword>
<comment type="similarity">
    <text evidence="5">Belongs to the class-II pyridoxal-phosphate-dependent aminotransferase family. MalY/PatB cystathionine beta-lyase subfamily.</text>
</comment>
<dbReference type="InterPro" id="IPR015422">
    <property type="entry name" value="PyrdxlP-dep_Trfase_small"/>
</dbReference>
<comment type="cofactor">
    <cofactor evidence="1">
        <name>pyridoxal 5'-phosphate</name>
        <dbReference type="ChEBI" id="CHEBI:597326"/>
    </cofactor>
</comment>
<protein>
    <recommendedName>
        <fullName evidence="2">cysteine-S-conjugate beta-lyase</fullName>
        <ecNumber evidence="2">4.4.1.13</ecNumber>
    </recommendedName>
</protein>
<evidence type="ECO:0000256" key="4">
    <source>
        <dbReference type="ARBA" id="ARBA00023239"/>
    </source>
</evidence>
<evidence type="ECO:0000256" key="1">
    <source>
        <dbReference type="ARBA" id="ARBA00001933"/>
    </source>
</evidence>
<dbReference type="Gene3D" id="3.90.1150.10">
    <property type="entry name" value="Aspartate Aminotransferase, domain 1"/>
    <property type="match status" value="1"/>
</dbReference>
<keyword evidence="4" id="KW-0456">Lyase</keyword>
<dbReference type="AlphaFoldDB" id="A0A017HV79"/>
<keyword evidence="8" id="KW-1185">Reference proteome</keyword>
<reference evidence="7 8" key="1">
    <citation type="submission" date="2013-02" db="EMBL/GenBank/DDBJ databases">
        <authorList>
            <person name="Fiebig A."/>
            <person name="Goeker M."/>
            <person name="Klenk H.-P.P."/>
        </authorList>
    </citation>
    <scope>NUCLEOTIDE SEQUENCE [LARGE SCALE GENOMIC DNA]</scope>
    <source>
        <strain evidence="7 8">DSM 19309</strain>
    </source>
</reference>
<evidence type="ECO:0000313" key="8">
    <source>
        <dbReference type="Proteomes" id="UP000019666"/>
    </source>
</evidence>
<dbReference type="EMBL" id="AOSK01000018">
    <property type="protein sequence ID" value="EYD78028.1"/>
    <property type="molecule type" value="Genomic_DNA"/>
</dbReference>
<dbReference type="Proteomes" id="UP000019666">
    <property type="component" value="Unassembled WGS sequence"/>
</dbReference>
<name>A0A017HV79_9RHOB</name>
<accession>A0A017HV79</accession>
<dbReference type="Gene3D" id="3.40.640.10">
    <property type="entry name" value="Type I PLP-dependent aspartate aminotransferase-like (Major domain)"/>
    <property type="match status" value="1"/>
</dbReference>
<dbReference type="HOGENOM" id="CLU_017584_15_0_5"/>
<dbReference type="InterPro" id="IPR051798">
    <property type="entry name" value="Class-II_PLP-Dep_Aminotrans"/>
</dbReference>